<evidence type="ECO:0000256" key="3">
    <source>
        <dbReference type="RuleBase" id="RU000363"/>
    </source>
</evidence>
<dbReference type="OrthoDB" id="1933717at2759"/>
<dbReference type="PANTHER" id="PTHR43115:SF4">
    <property type="entry name" value="DEHYDROGENASE_REDUCTASE SDR FAMILY MEMBER 11"/>
    <property type="match status" value="1"/>
</dbReference>
<protein>
    <recommendedName>
        <fullName evidence="6">Farnesol dehydrogenase-like</fullName>
    </recommendedName>
</protein>
<organism evidence="4 5">
    <name type="scientific">Brassicogethes aeneus</name>
    <name type="common">Rape pollen beetle</name>
    <name type="synonym">Meligethes aeneus</name>
    <dbReference type="NCBI Taxonomy" id="1431903"/>
    <lineage>
        <taxon>Eukaryota</taxon>
        <taxon>Metazoa</taxon>
        <taxon>Ecdysozoa</taxon>
        <taxon>Arthropoda</taxon>
        <taxon>Hexapoda</taxon>
        <taxon>Insecta</taxon>
        <taxon>Pterygota</taxon>
        <taxon>Neoptera</taxon>
        <taxon>Endopterygota</taxon>
        <taxon>Coleoptera</taxon>
        <taxon>Polyphaga</taxon>
        <taxon>Cucujiformia</taxon>
        <taxon>Nitidulidae</taxon>
        <taxon>Meligethinae</taxon>
        <taxon>Brassicogethes</taxon>
    </lineage>
</organism>
<dbReference type="SUPFAM" id="SSF51735">
    <property type="entry name" value="NAD(P)-binding Rossmann-fold domains"/>
    <property type="match status" value="1"/>
</dbReference>
<evidence type="ECO:0000313" key="4">
    <source>
        <dbReference type="EMBL" id="CAH0559923.1"/>
    </source>
</evidence>
<dbReference type="Pfam" id="PF00106">
    <property type="entry name" value="adh_short"/>
    <property type="match status" value="1"/>
</dbReference>
<evidence type="ECO:0000256" key="1">
    <source>
        <dbReference type="ARBA" id="ARBA00006484"/>
    </source>
</evidence>
<dbReference type="PRINTS" id="PR00081">
    <property type="entry name" value="GDHRDH"/>
</dbReference>
<dbReference type="InterPro" id="IPR036291">
    <property type="entry name" value="NAD(P)-bd_dom_sf"/>
</dbReference>
<dbReference type="GO" id="GO:0016616">
    <property type="term" value="F:oxidoreductase activity, acting on the CH-OH group of donors, NAD or NADP as acceptor"/>
    <property type="evidence" value="ECO:0007669"/>
    <property type="project" value="UniProtKB-ARBA"/>
</dbReference>
<comment type="similarity">
    <text evidence="1 3">Belongs to the short-chain dehydrogenases/reductases (SDR) family.</text>
</comment>
<dbReference type="EMBL" id="OV121138">
    <property type="protein sequence ID" value="CAH0559923.1"/>
    <property type="molecule type" value="Genomic_DNA"/>
</dbReference>
<evidence type="ECO:0000256" key="2">
    <source>
        <dbReference type="ARBA" id="ARBA00023002"/>
    </source>
</evidence>
<dbReference type="InterPro" id="IPR002347">
    <property type="entry name" value="SDR_fam"/>
</dbReference>
<reference evidence="4" key="1">
    <citation type="submission" date="2021-12" db="EMBL/GenBank/DDBJ databases">
        <authorList>
            <person name="King R."/>
        </authorList>
    </citation>
    <scope>NUCLEOTIDE SEQUENCE</scope>
</reference>
<dbReference type="AlphaFoldDB" id="A0A9P0BDT5"/>
<name>A0A9P0BDT5_BRAAE</name>
<evidence type="ECO:0008006" key="6">
    <source>
        <dbReference type="Google" id="ProtNLM"/>
    </source>
</evidence>
<evidence type="ECO:0000313" key="5">
    <source>
        <dbReference type="Proteomes" id="UP001154078"/>
    </source>
</evidence>
<dbReference type="PANTHER" id="PTHR43115">
    <property type="entry name" value="DEHYDROGENASE/REDUCTASE SDR FAMILY MEMBER 11"/>
    <property type="match status" value="1"/>
</dbReference>
<dbReference type="FunFam" id="3.40.50.720:FF:000047">
    <property type="entry name" value="NADP-dependent L-serine/L-allo-threonine dehydrogenase"/>
    <property type="match status" value="1"/>
</dbReference>
<keyword evidence="2" id="KW-0560">Oxidoreductase</keyword>
<dbReference type="PRINTS" id="PR00080">
    <property type="entry name" value="SDRFAMILY"/>
</dbReference>
<gene>
    <name evidence="4" type="ORF">MELIAE_LOCUS9793</name>
</gene>
<proteinExistence type="inferred from homology"/>
<keyword evidence="5" id="KW-1185">Reference proteome</keyword>
<dbReference type="Proteomes" id="UP001154078">
    <property type="component" value="Chromosome 7"/>
</dbReference>
<dbReference type="Gene3D" id="3.40.50.720">
    <property type="entry name" value="NAD(P)-binding Rossmann-like Domain"/>
    <property type="match status" value="1"/>
</dbReference>
<sequence length="249" mass="27687">MLRWKNKIAVVTGANQGIGYGIAKELVKHGIKVVSLDIETSNVEDLSDEHKYNGLIVSKKVDVREEQEVVDAFQWIKKHIGPVSILINSAGVLETTNLSDGNADIWKNTLLTNVHGLNLCTREAVRCLKQNGDEGHIIHLNSICGHFVPQIENFNVYPASKYAVTALTEGLRRELAKLKANIKVSSISPGIVKTKMLEVKLKTDPMYKNIPFLPLLEVDDVVESVIYVLGTPPNIQVHELIIKPLHEFV</sequence>
<accession>A0A9P0BDT5</accession>